<evidence type="ECO:0000313" key="1">
    <source>
        <dbReference type="EMBL" id="UPU40833.1"/>
    </source>
</evidence>
<accession>A0AB38R6E2</accession>
<gene>
    <name evidence="1" type="ORF">M0639_17305</name>
</gene>
<keyword evidence="2" id="KW-1185">Reference proteome</keyword>
<name>A0AB38R6E2_RHOSG</name>
<evidence type="ECO:0000313" key="2">
    <source>
        <dbReference type="Proteomes" id="UP000831484"/>
    </source>
</evidence>
<dbReference type="RefSeq" id="WP_042445128.1">
    <property type="nucleotide sequence ID" value="NZ_CP096563.1"/>
</dbReference>
<reference evidence="2" key="1">
    <citation type="journal article" date="2022" name="Environ. Microbiol.">
        <title>Functional analysis, diversity, and distribution of carbendazim hydrolases MheI and CbmA, responsible for the initial step in carbendazim degradation.</title>
        <authorList>
            <person name="Zhang M."/>
            <person name="Bai X."/>
            <person name="Li Q."/>
            <person name="Zhang L."/>
            <person name="Zhu Q."/>
            <person name="Gao S."/>
            <person name="Ke Z."/>
            <person name="Jiang M."/>
            <person name="Hu J."/>
            <person name="Qiu J."/>
            <person name="Hong Q."/>
        </authorList>
    </citation>
    <scope>NUCLEOTIDE SEQUENCE [LARGE SCALE GENOMIC DNA]</scope>
    <source>
        <strain evidence="2">djl-6</strain>
    </source>
</reference>
<organism evidence="1 2">
    <name type="scientific">Rhodococcus qingshengii JCM 15477</name>
    <dbReference type="NCBI Taxonomy" id="1303681"/>
    <lineage>
        <taxon>Bacteria</taxon>
        <taxon>Bacillati</taxon>
        <taxon>Actinomycetota</taxon>
        <taxon>Actinomycetes</taxon>
        <taxon>Mycobacteriales</taxon>
        <taxon>Nocardiaceae</taxon>
        <taxon>Rhodococcus</taxon>
        <taxon>Rhodococcus erythropolis group</taxon>
    </lineage>
</organism>
<dbReference type="AlphaFoldDB" id="A0AB38R6E2"/>
<protein>
    <submittedName>
        <fullName evidence="1">Uncharacterized protein</fullName>
    </submittedName>
</protein>
<sequence>MAEKALEKHECEAAKLHWLASQYEDAYCRLLLLCDDGLVGHAAGLTRPAALLREAVARAKIGQEVAAELNLQRDALVEPRDDDTIYDARDRANLARALILAEAYFEKMYRVESRFIAEIASRLSGLVDMSQRCADIGDDCMADRRALASCLLEDQPESSLIAALWDFRTNLDGDDGRAEVVDRLISYVEVVRGLLMPADYFLHHQSAE</sequence>
<dbReference type="Proteomes" id="UP000831484">
    <property type="component" value="Chromosome"/>
</dbReference>
<dbReference type="EMBL" id="CP096563">
    <property type="protein sequence ID" value="UPU40833.1"/>
    <property type="molecule type" value="Genomic_DNA"/>
</dbReference>
<proteinExistence type="predicted"/>